<dbReference type="PROSITE" id="PS51198">
    <property type="entry name" value="UVRD_HELICASE_ATP_BIND"/>
    <property type="match status" value="1"/>
</dbReference>
<dbReference type="InterPro" id="IPR014016">
    <property type="entry name" value="UvrD-like_ATP-bd"/>
</dbReference>
<evidence type="ECO:0000256" key="6">
    <source>
        <dbReference type="SAM" id="Coils"/>
    </source>
</evidence>
<dbReference type="SUPFAM" id="SSF52540">
    <property type="entry name" value="P-loop containing nucleoside triphosphate hydrolases"/>
    <property type="match status" value="2"/>
</dbReference>
<dbReference type="GO" id="GO:0005829">
    <property type="term" value="C:cytosol"/>
    <property type="evidence" value="ECO:0007669"/>
    <property type="project" value="TreeGrafter"/>
</dbReference>
<reference evidence="8" key="1">
    <citation type="submission" date="2020-10" db="EMBL/GenBank/DDBJ databases">
        <authorList>
            <person name="Gilroy R."/>
        </authorList>
    </citation>
    <scope>NUCLEOTIDE SEQUENCE</scope>
    <source>
        <strain evidence="8">C6-149</strain>
    </source>
</reference>
<evidence type="ECO:0000256" key="2">
    <source>
        <dbReference type="ARBA" id="ARBA00022801"/>
    </source>
</evidence>
<evidence type="ECO:0000313" key="9">
    <source>
        <dbReference type="Proteomes" id="UP000823614"/>
    </source>
</evidence>
<evidence type="ECO:0000256" key="1">
    <source>
        <dbReference type="ARBA" id="ARBA00022741"/>
    </source>
</evidence>
<dbReference type="PANTHER" id="PTHR11070:SF17">
    <property type="entry name" value="DNA HELICASE IV"/>
    <property type="match status" value="1"/>
</dbReference>
<evidence type="ECO:0000256" key="4">
    <source>
        <dbReference type="ARBA" id="ARBA00022840"/>
    </source>
</evidence>
<name>A0A9D9E7V6_9LACO</name>
<dbReference type="NCBIfam" id="NF041464">
    <property type="entry name" value="HelD_BACSU"/>
    <property type="match status" value="1"/>
</dbReference>
<keyword evidence="2 5" id="KW-0378">Hydrolase</keyword>
<keyword evidence="4 5" id="KW-0067">ATP-binding</keyword>
<organism evidence="8 9">
    <name type="scientific">Candidatus Gallilactobacillus intestinavium</name>
    <dbReference type="NCBI Taxonomy" id="2840838"/>
    <lineage>
        <taxon>Bacteria</taxon>
        <taxon>Bacillati</taxon>
        <taxon>Bacillota</taxon>
        <taxon>Bacilli</taxon>
        <taxon>Lactobacillales</taxon>
        <taxon>Lactobacillaceae</taxon>
        <taxon>Lactobacillaceae incertae sedis</taxon>
        <taxon>Candidatus Gallilactobacillus</taxon>
    </lineage>
</organism>
<accession>A0A9D9E7V6</accession>
<keyword evidence="3 5" id="KW-0347">Helicase</keyword>
<evidence type="ECO:0000313" key="8">
    <source>
        <dbReference type="EMBL" id="MBO8441320.1"/>
    </source>
</evidence>
<dbReference type="Pfam" id="PF00580">
    <property type="entry name" value="UvrD-helicase"/>
    <property type="match status" value="1"/>
</dbReference>
<comment type="caution">
    <text evidence="8">The sequence shown here is derived from an EMBL/GenBank/DDBJ whole genome shotgun (WGS) entry which is preliminary data.</text>
</comment>
<dbReference type="EMBL" id="JADIMP010000050">
    <property type="protein sequence ID" value="MBO8441320.1"/>
    <property type="molecule type" value="Genomic_DNA"/>
</dbReference>
<feature type="coiled-coil region" evidence="6">
    <location>
        <begin position="2"/>
        <end position="43"/>
    </location>
</feature>
<reference evidence="8" key="2">
    <citation type="journal article" date="2021" name="PeerJ">
        <title>Extensive microbial diversity within the chicken gut microbiome revealed by metagenomics and culture.</title>
        <authorList>
            <person name="Gilroy R."/>
            <person name="Ravi A."/>
            <person name="Getino M."/>
            <person name="Pursley I."/>
            <person name="Horton D.L."/>
            <person name="Alikhan N.F."/>
            <person name="Baker D."/>
            <person name="Gharbi K."/>
            <person name="Hall N."/>
            <person name="Watson M."/>
            <person name="Adriaenssens E.M."/>
            <person name="Foster-Nyarko E."/>
            <person name="Jarju S."/>
            <person name="Secka A."/>
            <person name="Antonio M."/>
            <person name="Oren A."/>
            <person name="Chaudhuri R.R."/>
            <person name="La Ragione R."/>
            <person name="Hildebrand F."/>
            <person name="Pallen M.J."/>
        </authorList>
    </citation>
    <scope>NUCLEOTIDE SEQUENCE</scope>
    <source>
        <strain evidence="8">C6-149</strain>
    </source>
</reference>
<dbReference type="GO" id="GO:0005524">
    <property type="term" value="F:ATP binding"/>
    <property type="evidence" value="ECO:0007669"/>
    <property type="project" value="UniProtKB-UniRule"/>
</dbReference>
<protein>
    <submittedName>
        <fullName evidence="8">AAA family ATPase</fullName>
    </submittedName>
</protein>
<proteinExistence type="predicted"/>
<evidence type="ECO:0000256" key="5">
    <source>
        <dbReference type="PROSITE-ProRule" id="PRU00560"/>
    </source>
</evidence>
<dbReference type="Pfam" id="PF13538">
    <property type="entry name" value="UvrD_C_2"/>
    <property type="match status" value="1"/>
</dbReference>
<sequence length="749" mass="87891">MNNTLKNEKAFLKEIINKLKIKKEELTNKIKKTNQQIEDTKKAFDDIHIKTSTYSNITETSMSVRTQQQILDQQEASWKGSENLIHNINTLLNKPYFARIDFKENQKKETIYIGSHSFIDKDKFLIYDWRAPISSIYYDSNLGKASYQTPSGKQLVDVLLKRQFDIKKGKLINYFDTNEAVVDQKLLETLSDTASTKMKSIVTTIQKEQNTIIRDDKHELIFVQGVAGSGKTATILQRIAWLLYRYRNKIYSSQIILFSPNQLFNDYINQVLPELGEHNVVQTTYKQLLHHKIPKIKLETIHEQYENNIKNKNTLFNQIESSLSFFNAVKNYASLLNKKGIIFNDIKINNKIIFSKKEIENIYYSFNENYKLNNRIDATKELLVKKLNEKVKKIAKSKQIEKQIQLLSQENINNICAEKQFKNQDEQYKFIANQLALKALKTAHQKIIHNSFLNIKQQFIDFLNKVPNFLSTIKNNKESWFFHINYQLSKETLSIDLTTVFIFLYDLLIGKKGDKNVKFIFIDEVQDYSSIQIAYLKYCYPKAKFTLLGDLNQTIFNYQDNNVLTNDLKNIFANNSIKTFKLQNTYRSTKQITNFSKDILEQNNDIIAFNRNGDKPIIKFNKGFDEQYNNLLNYLNENDNVTIITKTLSESILIDNFLKKQKVKHKLIKEEKQNLTKEHIVIPAFLAKGLEFNHVLVWNVNDNFSDNKKDRQLLYTICSRAMHKLILFTNKNKPNEIIKKLKPDLYDIK</sequence>
<evidence type="ECO:0000259" key="7">
    <source>
        <dbReference type="PROSITE" id="PS51198"/>
    </source>
</evidence>
<keyword evidence="1 5" id="KW-0547">Nucleotide-binding</keyword>
<dbReference type="GO" id="GO:0016787">
    <property type="term" value="F:hydrolase activity"/>
    <property type="evidence" value="ECO:0007669"/>
    <property type="project" value="UniProtKB-UniRule"/>
</dbReference>
<dbReference type="GO" id="GO:0003677">
    <property type="term" value="F:DNA binding"/>
    <property type="evidence" value="ECO:0007669"/>
    <property type="project" value="InterPro"/>
</dbReference>
<dbReference type="AlphaFoldDB" id="A0A9D9E7V6"/>
<dbReference type="GO" id="GO:0000725">
    <property type="term" value="P:recombinational repair"/>
    <property type="evidence" value="ECO:0007669"/>
    <property type="project" value="TreeGrafter"/>
</dbReference>
<dbReference type="Gene3D" id="1.10.10.160">
    <property type="match status" value="1"/>
</dbReference>
<feature type="domain" description="UvrD-like helicase ATP-binding" evidence="7">
    <location>
        <begin position="204"/>
        <end position="589"/>
    </location>
</feature>
<dbReference type="GO" id="GO:0043138">
    <property type="term" value="F:3'-5' DNA helicase activity"/>
    <property type="evidence" value="ECO:0007669"/>
    <property type="project" value="TreeGrafter"/>
</dbReference>
<dbReference type="InterPro" id="IPR000212">
    <property type="entry name" value="DNA_helicase_UvrD/REP"/>
</dbReference>
<keyword evidence="6" id="KW-0175">Coiled coil</keyword>
<dbReference type="InterPro" id="IPR048228">
    <property type="entry name" value="HelD_bacillota"/>
</dbReference>
<dbReference type="InterPro" id="IPR027785">
    <property type="entry name" value="UvrD-like_helicase_C"/>
</dbReference>
<dbReference type="Proteomes" id="UP000823614">
    <property type="component" value="Unassembled WGS sequence"/>
</dbReference>
<dbReference type="InterPro" id="IPR013986">
    <property type="entry name" value="DExx_box_DNA_helicase_dom_sf"/>
</dbReference>
<evidence type="ECO:0000256" key="3">
    <source>
        <dbReference type="ARBA" id="ARBA00022806"/>
    </source>
</evidence>
<feature type="binding site" evidence="5">
    <location>
        <begin position="225"/>
        <end position="232"/>
    </location>
    <ligand>
        <name>ATP</name>
        <dbReference type="ChEBI" id="CHEBI:30616"/>
    </ligand>
</feature>
<gene>
    <name evidence="8" type="ORF">IAA89_02610</name>
</gene>
<dbReference type="Gene3D" id="3.40.50.300">
    <property type="entry name" value="P-loop containing nucleotide triphosphate hydrolases"/>
    <property type="match status" value="3"/>
</dbReference>
<dbReference type="PANTHER" id="PTHR11070">
    <property type="entry name" value="UVRD / RECB / PCRA DNA HELICASE FAMILY MEMBER"/>
    <property type="match status" value="1"/>
</dbReference>
<dbReference type="InterPro" id="IPR027417">
    <property type="entry name" value="P-loop_NTPase"/>
</dbReference>